<dbReference type="CDD" id="cd00093">
    <property type="entry name" value="HTH_XRE"/>
    <property type="match status" value="1"/>
</dbReference>
<organism evidence="2 3">
    <name type="scientific">Nocardioides dubius</name>
    <dbReference type="NCBI Taxonomy" id="317019"/>
    <lineage>
        <taxon>Bacteria</taxon>
        <taxon>Bacillati</taxon>
        <taxon>Actinomycetota</taxon>
        <taxon>Actinomycetes</taxon>
        <taxon>Propionibacteriales</taxon>
        <taxon>Nocardioidaceae</taxon>
        <taxon>Nocardioides</taxon>
    </lineage>
</organism>
<dbReference type="PROSITE" id="PS50943">
    <property type="entry name" value="HTH_CROC1"/>
    <property type="match status" value="1"/>
</dbReference>
<sequence length="209" mass="22998">MSRSALAAKAGLSINTLMKVEQGQTRDPGVLKIAALCRALSLSMDELLHDAERLQRPGRVSRMTHGIISVGYEGRTIDAFVDALVRAGVQTVADVRLNAISRKAGFSKTRLREALADVGIEYRHMRSLGNAKENREPFWDGRAEEGRRVFREALGSPEAESSLEELSELVRDHVVAVLCFETDVEKCHRKVIIDELVGPSEIPVAALPL</sequence>
<dbReference type="PANTHER" id="PTHR39337:SF1">
    <property type="entry name" value="BLR5642 PROTEIN"/>
    <property type="match status" value="1"/>
</dbReference>
<dbReference type="Proteomes" id="UP001501581">
    <property type="component" value="Unassembled WGS sequence"/>
</dbReference>
<dbReference type="PANTHER" id="PTHR39337">
    <property type="entry name" value="BLR5642 PROTEIN"/>
    <property type="match status" value="1"/>
</dbReference>
<evidence type="ECO:0000259" key="1">
    <source>
        <dbReference type="PROSITE" id="PS50943"/>
    </source>
</evidence>
<proteinExistence type="predicted"/>
<protein>
    <recommendedName>
        <fullName evidence="1">HTH cro/C1-type domain-containing protein</fullName>
    </recommendedName>
</protein>
<name>A0ABP4E8G6_9ACTN</name>
<dbReference type="InterPro" id="IPR010982">
    <property type="entry name" value="Lambda_DNA-bd_dom_sf"/>
</dbReference>
<feature type="domain" description="HTH cro/C1-type" evidence="1">
    <location>
        <begin position="1"/>
        <end position="47"/>
    </location>
</feature>
<gene>
    <name evidence="2" type="ORF">GCM10009668_14270</name>
</gene>
<evidence type="ECO:0000313" key="3">
    <source>
        <dbReference type="Proteomes" id="UP001501581"/>
    </source>
</evidence>
<evidence type="ECO:0000313" key="2">
    <source>
        <dbReference type="EMBL" id="GAA1098051.1"/>
    </source>
</evidence>
<dbReference type="Pfam" id="PF04343">
    <property type="entry name" value="DUF488"/>
    <property type="match status" value="1"/>
</dbReference>
<reference evidence="3" key="1">
    <citation type="journal article" date="2019" name="Int. J. Syst. Evol. Microbiol.">
        <title>The Global Catalogue of Microorganisms (GCM) 10K type strain sequencing project: providing services to taxonomists for standard genome sequencing and annotation.</title>
        <authorList>
            <consortium name="The Broad Institute Genomics Platform"/>
            <consortium name="The Broad Institute Genome Sequencing Center for Infectious Disease"/>
            <person name="Wu L."/>
            <person name="Ma J."/>
        </authorList>
    </citation>
    <scope>NUCLEOTIDE SEQUENCE [LARGE SCALE GENOMIC DNA]</scope>
    <source>
        <strain evidence="3">JCM 13008</strain>
    </source>
</reference>
<dbReference type="InterPro" id="IPR001387">
    <property type="entry name" value="Cro/C1-type_HTH"/>
</dbReference>
<dbReference type="InterPro" id="IPR007438">
    <property type="entry name" value="DUF488"/>
</dbReference>
<comment type="caution">
    <text evidence="2">The sequence shown here is derived from an EMBL/GenBank/DDBJ whole genome shotgun (WGS) entry which is preliminary data.</text>
</comment>
<dbReference type="SUPFAM" id="SSF47413">
    <property type="entry name" value="lambda repressor-like DNA-binding domains"/>
    <property type="match status" value="1"/>
</dbReference>
<dbReference type="Gene3D" id="1.10.260.40">
    <property type="entry name" value="lambda repressor-like DNA-binding domains"/>
    <property type="match status" value="1"/>
</dbReference>
<dbReference type="Pfam" id="PF01381">
    <property type="entry name" value="HTH_3"/>
    <property type="match status" value="1"/>
</dbReference>
<dbReference type="EMBL" id="BAAALG010000005">
    <property type="protein sequence ID" value="GAA1098051.1"/>
    <property type="molecule type" value="Genomic_DNA"/>
</dbReference>
<accession>A0ABP4E8G6</accession>
<keyword evidence="3" id="KW-1185">Reference proteome</keyword>